<dbReference type="WBParaSite" id="maker-E.canG7_contigs_6055-snap-gene-0.28-mRNA-1">
    <property type="protein sequence ID" value="maker-E.canG7_contigs_6055-snap-gene-0.28-mRNA-1"/>
    <property type="gene ID" value="EcG7_04081"/>
</dbReference>
<organism evidence="8 9">
    <name type="scientific">Echinococcus canadensis</name>
    <dbReference type="NCBI Taxonomy" id="519352"/>
    <lineage>
        <taxon>Eukaryota</taxon>
        <taxon>Metazoa</taxon>
        <taxon>Spiralia</taxon>
        <taxon>Lophotrochozoa</taxon>
        <taxon>Platyhelminthes</taxon>
        <taxon>Cestoda</taxon>
        <taxon>Eucestoda</taxon>
        <taxon>Cyclophyllidea</taxon>
        <taxon>Taeniidae</taxon>
        <taxon>Echinococcus</taxon>
        <taxon>Echinococcus canadensis group</taxon>
    </lineage>
</organism>
<feature type="transmembrane region" description="Helical" evidence="7">
    <location>
        <begin position="196"/>
        <end position="221"/>
    </location>
</feature>
<feature type="disulfide bond" evidence="6">
    <location>
        <begin position="145"/>
        <end position="184"/>
    </location>
</feature>
<evidence type="ECO:0000313" key="9">
    <source>
        <dbReference type="WBParaSite" id="maker-E.canG7_contigs_6055-snap-gene-0.28-mRNA-1"/>
    </source>
</evidence>
<name>A0A915EZ54_9CEST</name>
<dbReference type="SUPFAM" id="SSF48652">
    <property type="entry name" value="Tetraspanin"/>
    <property type="match status" value="1"/>
</dbReference>
<dbReference type="CDD" id="cd03127">
    <property type="entry name" value="tetraspanin_LEL"/>
    <property type="match status" value="1"/>
</dbReference>
<comment type="subcellular location">
    <subcellularLocation>
        <location evidence="1 7">Membrane</location>
        <topology evidence="1 7">Multi-pass membrane protein</topology>
    </subcellularLocation>
</comment>
<dbReference type="InterPro" id="IPR018499">
    <property type="entry name" value="Tetraspanin/Peripherin"/>
</dbReference>
<evidence type="ECO:0000256" key="1">
    <source>
        <dbReference type="ARBA" id="ARBA00004141"/>
    </source>
</evidence>
<dbReference type="PRINTS" id="PR00259">
    <property type="entry name" value="TMFOUR"/>
</dbReference>
<feature type="transmembrane region" description="Helical" evidence="7">
    <location>
        <begin position="49"/>
        <end position="71"/>
    </location>
</feature>
<dbReference type="GO" id="GO:0005886">
    <property type="term" value="C:plasma membrane"/>
    <property type="evidence" value="ECO:0007669"/>
    <property type="project" value="TreeGrafter"/>
</dbReference>
<evidence type="ECO:0000256" key="4">
    <source>
        <dbReference type="ARBA" id="ARBA00022989"/>
    </source>
</evidence>
<dbReference type="PANTHER" id="PTHR19282">
    <property type="entry name" value="TETRASPANIN"/>
    <property type="match status" value="1"/>
</dbReference>
<evidence type="ECO:0000313" key="8">
    <source>
        <dbReference type="Proteomes" id="UP000887562"/>
    </source>
</evidence>
<feature type="transmembrane region" description="Helical" evidence="7">
    <location>
        <begin position="12"/>
        <end position="37"/>
    </location>
</feature>
<keyword evidence="3 7" id="KW-0812">Transmembrane</keyword>
<dbReference type="Proteomes" id="UP000887562">
    <property type="component" value="Unplaced"/>
</dbReference>
<keyword evidence="8" id="KW-1185">Reference proteome</keyword>
<evidence type="ECO:0000256" key="2">
    <source>
        <dbReference type="ARBA" id="ARBA00006840"/>
    </source>
</evidence>
<evidence type="ECO:0000256" key="6">
    <source>
        <dbReference type="PIRSR" id="PIRSR002419-1"/>
    </source>
</evidence>
<comment type="similarity">
    <text evidence="2 7">Belongs to the tetraspanin (TM4SF) family.</text>
</comment>
<keyword evidence="6" id="KW-1015">Disulfide bond</keyword>
<feature type="transmembrane region" description="Helical" evidence="7">
    <location>
        <begin position="83"/>
        <end position="105"/>
    </location>
</feature>
<feature type="disulfide bond" evidence="6">
    <location>
        <begin position="146"/>
        <end position="161"/>
    </location>
</feature>
<proteinExistence type="inferred from homology"/>
<dbReference type="InterPro" id="IPR008952">
    <property type="entry name" value="Tetraspanin_EC2_sf"/>
</dbReference>
<dbReference type="AlphaFoldDB" id="A0A915EZ54"/>
<reference evidence="9" key="1">
    <citation type="submission" date="2022-11" db="UniProtKB">
        <authorList>
            <consortium name="WormBaseParasite"/>
        </authorList>
    </citation>
    <scope>IDENTIFICATION</scope>
</reference>
<dbReference type="InterPro" id="IPR000301">
    <property type="entry name" value="Tetraspanin_animals"/>
</dbReference>
<dbReference type="Pfam" id="PF00335">
    <property type="entry name" value="Tetraspanin"/>
    <property type="match status" value="1"/>
</dbReference>
<dbReference type="PIRSF" id="PIRSF002419">
    <property type="entry name" value="Tetraspanin"/>
    <property type="match status" value="1"/>
</dbReference>
<keyword evidence="5 7" id="KW-0472">Membrane</keyword>
<keyword evidence="4 7" id="KW-1133">Transmembrane helix</keyword>
<evidence type="ECO:0000256" key="5">
    <source>
        <dbReference type="ARBA" id="ARBA00023136"/>
    </source>
</evidence>
<accession>A0A915EZ54</accession>
<sequence>MVLTCGEQCLRILLVVCNLFVFLFGCICTGFAAYTLAKVREYTSDQGALIVPAFILTLVLLILILGFLGCCGAWKLNSCCLKTYAIIITILIIIEVICGILILVYHDKGKDFIAKFLRQCIREAEGPGNTDMEDMMRNLQEKFECCGADGPSDWQNPGNYCSRSDNPISQFSSFFKRASIYIGCADAIYEYLRSHAIVVGVTAIVLSIVEIGAVFAACCLAGKRSA</sequence>
<evidence type="ECO:0000256" key="3">
    <source>
        <dbReference type="ARBA" id="ARBA00022692"/>
    </source>
</evidence>
<protein>
    <recommendedName>
        <fullName evidence="7">Tetraspanin</fullName>
    </recommendedName>
</protein>
<evidence type="ECO:0000256" key="7">
    <source>
        <dbReference type="RuleBase" id="RU361218"/>
    </source>
</evidence>
<dbReference type="Gene3D" id="1.10.1450.10">
    <property type="entry name" value="Tetraspanin"/>
    <property type="match status" value="1"/>
</dbReference>
<dbReference type="PANTHER" id="PTHR19282:SF431">
    <property type="entry name" value="TETRASPANIN 26A, ISOFORM B-RELATED"/>
    <property type="match status" value="1"/>
</dbReference>